<gene>
    <name evidence="2" type="ordered locus">Gura_2668</name>
</gene>
<sequence>MKQFAVIICAAAVLAMPVFGVADDGQQDPAPQKTRGRIVTETMVAEHAIVKAVDMDKRTLTLTMPDGKERTFVIDKKVKKLGQVKVGDVVTARYHEAVSVKLNKTRVPAGVTVEETVARDEKSVKPAGFARRQVTTTATIEKIFDNGKMVTLRKPDGSAVDVKVRDKENLAKIKKGEVKEGDQIEITYTQALAISVEKVAPEK</sequence>
<dbReference type="HOGENOM" id="CLU_111114_0_0_7"/>
<keyword evidence="1" id="KW-0732">Signal</keyword>
<dbReference type="EMBL" id="CP000698">
    <property type="protein sequence ID" value="ABQ26842.1"/>
    <property type="molecule type" value="Genomic_DNA"/>
</dbReference>
<reference evidence="2 3" key="1">
    <citation type="submission" date="2007-05" db="EMBL/GenBank/DDBJ databases">
        <title>Complete sequence of Geobacter uraniireducens Rf4.</title>
        <authorList>
            <consortium name="US DOE Joint Genome Institute"/>
            <person name="Copeland A."/>
            <person name="Lucas S."/>
            <person name="Lapidus A."/>
            <person name="Barry K."/>
            <person name="Detter J.C."/>
            <person name="Glavina del Rio T."/>
            <person name="Hammon N."/>
            <person name="Israni S."/>
            <person name="Dalin E."/>
            <person name="Tice H."/>
            <person name="Pitluck S."/>
            <person name="Chertkov O."/>
            <person name="Brettin T."/>
            <person name="Bruce D."/>
            <person name="Han C."/>
            <person name="Schmutz J."/>
            <person name="Larimer F."/>
            <person name="Land M."/>
            <person name="Hauser L."/>
            <person name="Kyrpides N."/>
            <person name="Mikhailova N."/>
            <person name="Shelobolina E."/>
            <person name="Aklujkar M."/>
            <person name="Lovley D."/>
            <person name="Richardson P."/>
        </authorList>
    </citation>
    <scope>NUCLEOTIDE SEQUENCE [LARGE SCALE GENOMIC DNA]</scope>
    <source>
        <strain evidence="2 3">Rf4</strain>
    </source>
</reference>
<evidence type="ECO:0000256" key="1">
    <source>
        <dbReference type="SAM" id="SignalP"/>
    </source>
</evidence>
<accession>A5G4X4</accession>
<organism evidence="2 3">
    <name type="scientific">Geotalea uraniireducens (strain Rf4)</name>
    <name type="common">Geobacter uraniireducens</name>
    <dbReference type="NCBI Taxonomy" id="351605"/>
    <lineage>
        <taxon>Bacteria</taxon>
        <taxon>Pseudomonadati</taxon>
        <taxon>Thermodesulfobacteriota</taxon>
        <taxon>Desulfuromonadia</taxon>
        <taxon>Geobacterales</taxon>
        <taxon>Geobacteraceae</taxon>
        <taxon>Geotalea</taxon>
    </lineage>
</organism>
<proteinExistence type="predicted"/>
<name>A5G4X4_GEOUR</name>
<evidence type="ECO:0000313" key="2">
    <source>
        <dbReference type="EMBL" id="ABQ26842.1"/>
    </source>
</evidence>
<dbReference type="OrthoDB" id="5405799at2"/>
<feature type="chain" id="PRO_5002683314" description="DUF5666 domain-containing protein" evidence="1">
    <location>
        <begin position="23"/>
        <end position="203"/>
    </location>
</feature>
<evidence type="ECO:0008006" key="4">
    <source>
        <dbReference type="Google" id="ProtNLM"/>
    </source>
</evidence>
<dbReference type="Proteomes" id="UP000006695">
    <property type="component" value="Chromosome"/>
</dbReference>
<dbReference type="STRING" id="351605.Gura_2668"/>
<feature type="signal peptide" evidence="1">
    <location>
        <begin position="1"/>
        <end position="22"/>
    </location>
</feature>
<evidence type="ECO:0000313" key="3">
    <source>
        <dbReference type="Proteomes" id="UP000006695"/>
    </source>
</evidence>
<protein>
    <recommendedName>
        <fullName evidence="4">DUF5666 domain-containing protein</fullName>
    </recommendedName>
</protein>
<keyword evidence="3" id="KW-1185">Reference proteome</keyword>
<dbReference type="KEGG" id="gur:Gura_2668"/>
<dbReference type="RefSeq" id="WP_011939519.1">
    <property type="nucleotide sequence ID" value="NC_009483.1"/>
</dbReference>
<dbReference type="AlphaFoldDB" id="A5G4X4"/>